<feature type="compositionally biased region" description="Basic residues" evidence="1">
    <location>
        <begin position="56"/>
        <end position="72"/>
    </location>
</feature>
<evidence type="ECO:0000313" key="2">
    <source>
        <dbReference type="EMBL" id="TVT98362.1"/>
    </source>
</evidence>
<gene>
    <name evidence="2" type="ORF">EJB05_56343</name>
</gene>
<feature type="region of interest" description="Disordered" evidence="1">
    <location>
        <begin position="32"/>
        <end position="109"/>
    </location>
</feature>
<feature type="non-terminal residue" evidence="2">
    <location>
        <position position="1"/>
    </location>
</feature>
<dbReference type="AlphaFoldDB" id="A0A5J9SHJ3"/>
<evidence type="ECO:0000313" key="3">
    <source>
        <dbReference type="Proteomes" id="UP000324897"/>
    </source>
</evidence>
<organism evidence="2 3">
    <name type="scientific">Eragrostis curvula</name>
    <name type="common">weeping love grass</name>
    <dbReference type="NCBI Taxonomy" id="38414"/>
    <lineage>
        <taxon>Eukaryota</taxon>
        <taxon>Viridiplantae</taxon>
        <taxon>Streptophyta</taxon>
        <taxon>Embryophyta</taxon>
        <taxon>Tracheophyta</taxon>
        <taxon>Spermatophyta</taxon>
        <taxon>Magnoliopsida</taxon>
        <taxon>Liliopsida</taxon>
        <taxon>Poales</taxon>
        <taxon>Poaceae</taxon>
        <taxon>PACMAD clade</taxon>
        <taxon>Chloridoideae</taxon>
        <taxon>Eragrostideae</taxon>
        <taxon>Eragrostidinae</taxon>
        <taxon>Eragrostis</taxon>
    </lineage>
</organism>
<dbReference type="Proteomes" id="UP000324897">
    <property type="component" value="Unassembled WGS sequence"/>
</dbReference>
<keyword evidence="3" id="KW-1185">Reference proteome</keyword>
<dbReference type="EMBL" id="RWGY01000869">
    <property type="protein sequence ID" value="TVT98362.1"/>
    <property type="molecule type" value="Genomic_DNA"/>
</dbReference>
<feature type="compositionally biased region" description="Basic and acidic residues" evidence="1">
    <location>
        <begin position="42"/>
        <end position="55"/>
    </location>
</feature>
<protein>
    <submittedName>
        <fullName evidence="2">Uncharacterized protein</fullName>
    </submittedName>
</protein>
<evidence type="ECO:0000256" key="1">
    <source>
        <dbReference type="SAM" id="MobiDB-lite"/>
    </source>
</evidence>
<name>A0A5J9SHJ3_9POAL</name>
<feature type="compositionally biased region" description="Polar residues" evidence="1">
    <location>
        <begin position="32"/>
        <end position="41"/>
    </location>
</feature>
<proteinExistence type="predicted"/>
<comment type="caution">
    <text evidence="2">The sequence shown here is derived from an EMBL/GenBank/DDBJ whole genome shotgun (WGS) entry which is preliminary data.</text>
</comment>
<dbReference type="Gramene" id="TVT98362">
    <property type="protein sequence ID" value="TVT98362"/>
    <property type="gene ID" value="EJB05_56343"/>
</dbReference>
<sequence length="109" mass="12809">MHSIRDSYFNFARSLVVDNGVESNSAMIWNSSEEVGLQNEQGPDRLEMKPAETNKRGKPKTKERKRKQRGKKKEKEKMNKDVYRKEPENDTSRSSLDCRTKSSRKFWTP</sequence>
<reference evidence="2 3" key="1">
    <citation type="journal article" date="2019" name="Sci. Rep.">
        <title>A high-quality genome of Eragrostis curvula grass provides insights into Poaceae evolution and supports new strategies to enhance forage quality.</title>
        <authorList>
            <person name="Carballo J."/>
            <person name="Santos B.A.C.M."/>
            <person name="Zappacosta D."/>
            <person name="Garbus I."/>
            <person name="Selva J.P."/>
            <person name="Gallo C.A."/>
            <person name="Diaz A."/>
            <person name="Albertini E."/>
            <person name="Caccamo M."/>
            <person name="Echenique V."/>
        </authorList>
    </citation>
    <scope>NUCLEOTIDE SEQUENCE [LARGE SCALE GENOMIC DNA]</scope>
    <source>
        <strain evidence="3">cv. Victoria</strain>
        <tissue evidence="2">Leaf</tissue>
    </source>
</reference>
<feature type="compositionally biased region" description="Basic and acidic residues" evidence="1">
    <location>
        <begin position="73"/>
        <end position="100"/>
    </location>
</feature>
<accession>A0A5J9SHJ3</accession>